<feature type="domain" description="O-GlcNAc transferase C-terminal" evidence="6">
    <location>
        <begin position="614"/>
        <end position="813"/>
    </location>
</feature>
<evidence type="ECO:0000313" key="8">
    <source>
        <dbReference type="Proteomes" id="UP001057561"/>
    </source>
</evidence>
<dbReference type="RefSeq" id="WP_257120738.1">
    <property type="nucleotide sequence ID" value="NZ_CP099464.1"/>
</dbReference>
<keyword evidence="4" id="KW-0677">Repeat</keyword>
<comment type="pathway">
    <text evidence="1">Protein modification; protein glycosylation.</text>
</comment>
<proteinExistence type="predicted"/>
<dbReference type="InterPro" id="IPR029489">
    <property type="entry name" value="OGT/SEC/SPY_C"/>
</dbReference>
<reference evidence="7" key="1">
    <citation type="submission" date="2022-06" db="EMBL/GenBank/DDBJ databases">
        <title>Nostosin G and Spiroidesin B from the Cyanobacterium Dolichospermum sp. NIES-1697.</title>
        <authorList>
            <person name="Phan C.-S."/>
            <person name="Mehjabin J.J."/>
            <person name="Anas A.R.J."/>
            <person name="Hayasaka M."/>
            <person name="Onoki R."/>
            <person name="Wang J."/>
            <person name="Umezawa T."/>
            <person name="Washio K."/>
            <person name="Morikawa M."/>
            <person name="Okino T."/>
        </authorList>
    </citation>
    <scope>NUCLEOTIDE SEQUENCE</scope>
    <source>
        <strain evidence="7">NIES-1697</strain>
    </source>
</reference>
<evidence type="ECO:0000256" key="4">
    <source>
        <dbReference type="ARBA" id="ARBA00022737"/>
    </source>
</evidence>
<dbReference type="Proteomes" id="UP001057561">
    <property type="component" value="Chromosome"/>
</dbReference>
<sequence length="961" mass="109758">MNQINTENQLNFVIFSPAFQAHVGGVIALHNLARIIDEAGFSCKIFDMNGLKIPNSIFEKYGTEADVNENTVVVYPEVTVGNPLNAKYIVRWILCELGINCPHDIYKTWGKDDFVYHYCTYNPEKDVKHYNLLSPLYINPALKNHGKSRDGYCHIIRKGHKFHKPLKYIHPSDSLFLDNNLSQEILIEIFNRKEYLISYDPYSYIGSMAALCGCIPIILPMKGTTKDKWFKTLSTSVILEEVGEFELKGFAYGIEEIEYARNTLQEVRYQQELQIKYGEKSVHRFINDMISIICDNSEILSKNAQVLKLSDIFPVGESAITLEDIQGNSKNLFANIIPKIINNDQEVDYLKFLFSSQSDFKEIGEADNYYQYLQNSLAYLHTSILNNPDSELWHEVVKNFAQTANFIPAYFNEANLKDVYVKRAEIIEYFLKLEGYEIDYEFTDRPISRKKIRLGILANSFLPSAETYAYLPVYEYLSRDFEVILYSLAETGHPLEQYCQLSANSFKLLPQELSAQVNIIRGDDVDILFIATNVTAVTNQICLLATHRLAKIQVTSGGSVVTTGIRNIDYYISGTLTDPSPTAQEQYQEKLIKLEGSVHCFSYGTEEGKITTPVERNNLGIPEDAFVFISCANYFKIIPELVETWAKIISQVPNSVLMLLPFGPNWSNNYPKLQFINHLNSIFIKYGLETERLIVLDPQPVPDRQDMKEYYKIADVYLDSFPFAGTTSLIEPLQVNLPVIARQGNCFRSTMGAAMIQTLNIPDLVADSEESYIKLAVKLGNNPELRQQKSKEIKEKMQDNPSFLDSRAYSTKMGSIFRELFRNYFVNNLEQNLRLREINFIIFPDWTQPEDELGFELQEVIQALATHPESEKITLLINTGDMDTEDAEIFLSSVAMNLLMEDLDITDTIDISLVDKLGDIQWQSLLPRIYGRVILNNEDEVALAKAPVSKIHSYQIDSLIS</sequence>
<evidence type="ECO:0000313" key="7">
    <source>
        <dbReference type="EMBL" id="UUO14265.1"/>
    </source>
</evidence>
<protein>
    <recommendedName>
        <fullName evidence="6">O-GlcNAc transferase C-terminal domain-containing protein</fullName>
    </recommendedName>
</protein>
<keyword evidence="3" id="KW-0808">Transferase</keyword>
<dbReference type="EMBL" id="CP099464">
    <property type="protein sequence ID" value="UUO14265.1"/>
    <property type="molecule type" value="Genomic_DNA"/>
</dbReference>
<evidence type="ECO:0000256" key="5">
    <source>
        <dbReference type="ARBA" id="ARBA00022803"/>
    </source>
</evidence>
<dbReference type="Gene3D" id="3.40.50.11380">
    <property type="match status" value="1"/>
</dbReference>
<evidence type="ECO:0000256" key="1">
    <source>
        <dbReference type="ARBA" id="ARBA00004922"/>
    </source>
</evidence>
<keyword evidence="8" id="KW-1185">Reference proteome</keyword>
<dbReference type="Gene3D" id="3.40.50.2000">
    <property type="entry name" value="Glycogen Phosphorylase B"/>
    <property type="match status" value="1"/>
</dbReference>
<evidence type="ECO:0000256" key="2">
    <source>
        <dbReference type="ARBA" id="ARBA00022676"/>
    </source>
</evidence>
<dbReference type="Pfam" id="PF13844">
    <property type="entry name" value="Glyco_transf_41"/>
    <property type="match status" value="1"/>
</dbReference>
<organism evidence="7 8">
    <name type="scientific">Dolichospermum heterosporum TAC447</name>
    <dbReference type="NCBI Taxonomy" id="747523"/>
    <lineage>
        <taxon>Bacteria</taxon>
        <taxon>Bacillati</taxon>
        <taxon>Cyanobacteriota</taxon>
        <taxon>Cyanophyceae</taxon>
        <taxon>Nostocales</taxon>
        <taxon>Aphanizomenonaceae</taxon>
        <taxon>Dolichospermum</taxon>
        <taxon>Dolichospermum heterosporum</taxon>
    </lineage>
</organism>
<name>A0ABY5LUA8_9CYAN</name>
<accession>A0ABY5LUA8</accession>
<gene>
    <name evidence="7" type="ORF">NG743_19790</name>
</gene>
<keyword evidence="2" id="KW-0328">Glycosyltransferase</keyword>
<evidence type="ECO:0000259" key="6">
    <source>
        <dbReference type="Pfam" id="PF13844"/>
    </source>
</evidence>
<dbReference type="PANTHER" id="PTHR44835:SF1">
    <property type="entry name" value="PROTEIN O-GLCNAC TRANSFERASE"/>
    <property type="match status" value="1"/>
</dbReference>
<evidence type="ECO:0000256" key="3">
    <source>
        <dbReference type="ARBA" id="ARBA00022679"/>
    </source>
</evidence>
<keyword evidence="5" id="KW-0802">TPR repeat</keyword>
<dbReference type="PANTHER" id="PTHR44835">
    <property type="entry name" value="UDP-N-ACETYLGLUCOSAMINE--PEPTIDE N-ACETYLGLUCOSAMINYLTRANSFERASE SPINDLY-RELATED"/>
    <property type="match status" value="1"/>
</dbReference>
<dbReference type="SUPFAM" id="SSF53756">
    <property type="entry name" value="UDP-Glycosyltransferase/glycogen phosphorylase"/>
    <property type="match status" value="1"/>
</dbReference>
<dbReference type="InterPro" id="IPR051939">
    <property type="entry name" value="Glycosyltr_41/O-GlcNAc_trsf"/>
</dbReference>